<protein>
    <submittedName>
        <fullName evidence="5">AraC family transcriptional regulator</fullName>
    </submittedName>
</protein>
<evidence type="ECO:0000313" key="5">
    <source>
        <dbReference type="EMBL" id="QLG45842.1"/>
    </source>
</evidence>
<evidence type="ECO:0000256" key="3">
    <source>
        <dbReference type="ARBA" id="ARBA00023163"/>
    </source>
</evidence>
<keyword evidence="6" id="KW-1185">Reference proteome</keyword>
<dbReference type="KEGG" id="cagg:HYG79_10935"/>
<gene>
    <name evidence="5" type="ORF">HYG79_10935</name>
</gene>
<dbReference type="PANTHER" id="PTHR43280">
    <property type="entry name" value="ARAC-FAMILY TRANSCRIPTIONAL REGULATOR"/>
    <property type="match status" value="1"/>
</dbReference>
<keyword evidence="3" id="KW-0804">Transcription</keyword>
<dbReference type="Gene3D" id="1.10.10.60">
    <property type="entry name" value="Homeodomain-like"/>
    <property type="match status" value="1"/>
</dbReference>
<proteinExistence type="predicted"/>
<dbReference type="Pfam" id="PF02311">
    <property type="entry name" value="AraC_binding"/>
    <property type="match status" value="1"/>
</dbReference>
<dbReference type="Proteomes" id="UP000509302">
    <property type="component" value="Chromosome"/>
</dbReference>
<accession>A0A7H9AQZ7</accession>
<dbReference type="PRINTS" id="PR00032">
    <property type="entry name" value="HTHARAC"/>
</dbReference>
<dbReference type="InterPro" id="IPR018060">
    <property type="entry name" value="HTH_AraC"/>
</dbReference>
<evidence type="ECO:0000313" key="6">
    <source>
        <dbReference type="Proteomes" id="UP000509302"/>
    </source>
</evidence>
<organism evidence="5 6">
    <name type="scientific">Costertonia aggregata</name>
    <dbReference type="NCBI Taxonomy" id="343403"/>
    <lineage>
        <taxon>Bacteria</taxon>
        <taxon>Pseudomonadati</taxon>
        <taxon>Bacteroidota</taxon>
        <taxon>Flavobacteriia</taxon>
        <taxon>Flavobacteriales</taxon>
        <taxon>Flavobacteriaceae</taxon>
        <taxon>Costertonia</taxon>
    </lineage>
</organism>
<dbReference type="InterPro" id="IPR020449">
    <property type="entry name" value="Tscrpt_reg_AraC-type_HTH"/>
</dbReference>
<evidence type="ECO:0000259" key="4">
    <source>
        <dbReference type="PROSITE" id="PS01124"/>
    </source>
</evidence>
<reference evidence="5 6" key="1">
    <citation type="journal article" date="2006" name="Int. J. Syst. Evol. Microbiol.">
        <title>Costertonia aggregata gen. nov., sp. nov., a mesophilic marine bacterium of the family Flavobacteriaceae, isolated from a mature biofilm.</title>
        <authorList>
            <person name="Kwon K.K."/>
            <person name="Lee Y.K."/>
            <person name="Lee H.K."/>
        </authorList>
    </citation>
    <scope>NUCLEOTIDE SEQUENCE [LARGE SCALE GENOMIC DNA]</scope>
    <source>
        <strain evidence="5 6">KCCM 42265</strain>
    </source>
</reference>
<keyword evidence="1" id="KW-0805">Transcription regulation</keyword>
<name>A0A7H9AQZ7_9FLAO</name>
<dbReference type="RefSeq" id="WP_179242129.1">
    <property type="nucleotide sequence ID" value="NZ_CP058595.1"/>
</dbReference>
<evidence type="ECO:0000256" key="1">
    <source>
        <dbReference type="ARBA" id="ARBA00023015"/>
    </source>
</evidence>
<dbReference type="PROSITE" id="PS01124">
    <property type="entry name" value="HTH_ARAC_FAMILY_2"/>
    <property type="match status" value="1"/>
</dbReference>
<evidence type="ECO:0000256" key="2">
    <source>
        <dbReference type="ARBA" id="ARBA00023125"/>
    </source>
</evidence>
<dbReference type="GO" id="GO:0003700">
    <property type="term" value="F:DNA-binding transcription factor activity"/>
    <property type="evidence" value="ECO:0007669"/>
    <property type="project" value="InterPro"/>
</dbReference>
<dbReference type="InterPro" id="IPR009057">
    <property type="entry name" value="Homeodomain-like_sf"/>
</dbReference>
<dbReference type="SUPFAM" id="SSF46689">
    <property type="entry name" value="Homeodomain-like"/>
    <property type="match status" value="1"/>
</dbReference>
<dbReference type="EMBL" id="CP058595">
    <property type="protein sequence ID" value="QLG45842.1"/>
    <property type="molecule type" value="Genomic_DNA"/>
</dbReference>
<keyword evidence="2" id="KW-0238">DNA-binding</keyword>
<sequence>MENLTEFYKNKGLATDRFQPSGIGHFNVFDLEKSLSPNAKPVNYTRRDFYKITLIRGKHTFHYADRSIETNGSTLMFFNPQVPYSFVQGSGECTGSFLIFKEQFLLNSIHESPSNLPVFSIDGHPNFELTREQDNYISQVFEQITTEIDSTYHYKYEVIKSKVSDIIHYALKLQPTRIKATKLDASTRITIIFKEALERQFPVESTNYCITEKTPSDFADRLSIHVNSLNRAVKKTTGKTTTQLISERIVSEAHILLRLTDWSISEIAYSLGFDEPAHFTTFFKKQTATTPTSIRQAV</sequence>
<dbReference type="PANTHER" id="PTHR43280:SF32">
    <property type="entry name" value="TRANSCRIPTIONAL REGULATORY PROTEIN"/>
    <property type="match status" value="1"/>
</dbReference>
<dbReference type="Pfam" id="PF12833">
    <property type="entry name" value="HTH_18"/>
    <property type="match status" value="1"/>
</dbReference>
<feature type="domain" description="HTH araC/xylS-type" evidence="4">
    <location>
        <begin position="187"/>
        <end position="297"/>
    </location>
</feature>
<dbReference type="SMART" id="SM00342">
    <property type="entry name" value="HTH_ARAC"/>
    <property type="match status" value="1"/>
</dbReference>
<dbReference type="InterPro" id="IPR003313">
    <property type="entry name" value="AraC-bd"/>
</dbReference>
<dbReference type="GO" id="GO:0043565">
    <property type="term" value="F:sequence-specific DNA binding"/>
    <property type="evidence" value="ECO:0007669"/>
    <property type="project" value="InterPro"/>
</dbReference>
<dbReference type="AlphaFoldDB" id="A0A7H9AQZ7"/>